<name>A0A4Y8CFF4_9HELO</name>
<dbReference type="PANTHER" id="PTHR24305:SF232">
    <property type="entry name" value="P450, PUTATIVE (EUROFUNG)-RELATED"/>
    <property type="match status" value="1"/>
</dbReference>
<dbReference type="GO" id="GO:0005506">
    <property type="term" value="F:iron ion binding"/>
    <property type="evidence" value="ECO:0007669"/>
    <property type="project" value="InterPro"/>
</dbReference>
<protein>
    <recommendedName>
        <fullName evidence="11">Cytochrome P450</fullName>
    </recommendedName>
</protein>
<dbReference type="SUPFAM" id="SSF48264">
    <property type="entry name" value="Cytochrome P450"/>
    <property type="match status" value="1"/>
</dbReference>
<evidence type="ECO:0000256" key="4">
    <source>
        <dbReference type="ARBA" id="ARBA00023004"/>
    </source>
</evidence>
<dbReference type="Pfam" id="PF00067">
    <property type="entry name" value="p450"/>
    <property type="match status" value="1"/>
</dbReference>
<evidence type="ECO:0000256" key="5">
    <source>
        <dbReference type="ARBA" id="ARBA00023026"/>
    </source>
</evidence>
<keyword evidence="3 6" id="KW-0479">Metal-binding</keyword>
<accession>A0A4Y8CFF4</accession>
<dbReference type="GO" id="GO:0016705">
    <property type="term" value="F:oxidoreductase activity, acting on paired donors, with incorporation or reduction of molecular oxygen"/>
    <property type="evidence" value="ECO:0007669"/>
    <property type="project" value="InterPro"/>
</dbReference>
<dbReference type="InterPro" id="IPR002403">
    <property type="entry name" value="Cyt_P450_E_grp-IV"/>
</dbReference>
<dbReference type="GO" id="GO:0004497">
    <property type="term" value="F:monooxygenase activity"/>
    <property type="evidence" value="ECO:0007669"/>
    <property type="project" value="UniProtKB-KW"/>
</dbReference>
<sequence length="494" mass="55299">MNSFIDMNLLTALHGHGLISVSLLLLGAISCHLAWTRYHGGLHRVPGPFLASISSLWKFHVTWQEDMAMRGVLLHESYGPLVRIGPNHVSASSPEALRIIHVENRGFPKVKISILSDSCVFYGTDLHNIFSTQDVEYHSMHKRVIGGFYTTSALKDVQPNIDRCTTLFVSKLGGITKTQPAIVDMSAWLQYYSFDSLVDTMFSQQIGFLATGSDVGGICELDHQMMVYFSVVCYPLAMLARDSFILDLVNVRIKLHSESNDMLNWLLRLHQSSPDKLSLREVIGTVYINVVAAHDVTAITLRTVFYHLSRSSAVNNKLYDEIAEADRLGLISHPAKHAEVSLMPYLSAVVNEALRIHPCVGTIPERVVPKGGVELHGTKIPASTIIGVHAWAINRNREIFGEDVECFRPERWIDSAPEKLQLMRKNMFTWGAGARGCIGKNLAMLQILPVIVELYRHFDFKPVDLGEEWHISGGWITRQTNMDMIVSKKGQGKK</sequence>
<dbReference type="PRINTS" id="PR00385">
    <property type="entry name" value="P450"/>
</dbReference>
<comment type="similarity">
    <text evidence="2 7">Belongs to the cytochrome P450 family.</text>
</comment>
<comment type="caution">
    <text evidence="9">The sequence shown here is derived from an EMBL/GenBank/DDBJ whole genome shotgun (WGS) entry which is preliminary data.</text>
</comment>
<evidence type="ECO:0000313" key="9">
    <source>
        <dbReference type="EMBL" id="TEY30761.1"/>
    </source>
</evidence>
<dbReference type="PANTHER" id="PTHR24305">
    <property type="entry name" value="CYTOCHROME P450"/>
    <property type="match status" value="1"/>
</dbReference>
<evidence type="ECO:0000256" key="1">
    <source>
        <dbReference type="ARBA" id="ARBA00001971"/>
    </source>
</evidence>
<evidence type="ECO:0000313" key="10">
    <source>
        <dbReference type="Proteomes" id="UP000297299"/>
    </source>
</evidence>
<dbReference type="CDD" id="cd11060">
    <property type="entry name" value="CYP57A1-like"/>
    <property type="match status" value="1"/>
</dbReference>
<dbReference type="AlphaFoldDB" id="A0A4Y8CFF4"/>
<evidence type="ECO:0000256" key="8">
    <source>
        <dbReference type="SAM" id="Phobius"/>
    </source>
</evidence>
<keyword evidence="8" id="KW-1133">Transmembrane helix</keyword>
<proteinExistence type="inferred from homology"/>
<dbReference type="InterPro" id="IPR036396">
    <property type="entry name" value="Cyt_P450_sf"/>
</dbReference>
<dbReference type="STRING" id="38488.A0A4Y8CFF4"/>
<dbReference type="EMBL" id="PHWZ01000841">
    <property type="protein sequence ID" value="TEY30761.1"/>
    <property type="molecule type" value="Genomic_DNA"/>
</dbReference>
<feature type="transmembrane region" description="Helical" evidence="8">
    <location>
        <begin position="12"/>
        <end position="35"/>
    </location>
</feature>
<evidence type="ECO:0000256" key="7">
    <source>
        <dbReference type="RuleBase" id="RU000461"/>
    </source>
</evidence>
<organism evidence="9 10">
    <name type="scientific">Botryotinia calthae</name>
    <dbReference type="NCBI Taxonomy" id="38488"/>
    <lineage>
        <taxon>Eukaryota</taxon>
        <taxon>Fungi</taxon>
        <taxon>Dikarya</taxon>
        <taxon>Ascomycota</taxon>
        <taxon>Pezizomycotina</taxon>
        <taxon>Leotiomycetes</taxon>
        <taxon>Helotiales</taxon>
        <taxon>Sclerotiniaceae</taxon>
        <taxon>Botryotinia</taxon>
    </lineage>
</organism>
<feature type="binding site" description="axial binding residue" evidence="6">
    <location>
        <position position="437"/>
    </location>
    <ligand>
        <name>heme</name>
        <dbReference type="ChEBI" id="CHEBI:30413"/>
    </ligand>
    <ligandPart>
        <name>Fe</name>
        <dbReference type="ChEBI" id="CHEBI:18248"/>
    </ligandPart>
</feature>
<gene>
    <name evidence="9" type="ORF">BOTCAL_0845g00020</name>
</gene>
<evidence type="ECO:0000256" key="6">
    <source>
        <dbReference type="PIRSR" id="PIRSR602403-1"/>
    </source>
</evidence>
<keyword evidence="7" id="KW-0503">Monooxygenase</keyword>
<dbReference type="Gene3D" id="1.10.630.10">
    <property type="entry name" value="Cytochrome P450"/>
    <property type="match status" value="1"/>
</dbReference>
<keyword evidence="4 6" id="KW-0408">Iron</keyword>
<dbReference type="InterPro" id="IPR001128">
    <property type="entry name" value="Cyt_P450"/>
</dbReference>
<evidence type="ECO:0000256" key="3">
    <source>
        <dbReference type="ARBA" id="ARBA00022723"/>
    </source>
</evidence>
<keyword evidence="10" id="KW-1185">Reference proteome</keyword>
<evidence type="ECO:0000256" key="2">
    <source>
        <dbReference type="ARBA" id="ARBA00010617"/>
    </source>
</evidence>
<dbReference type="Proteomes" id="UP000297299">
    <property type="component" value="Unassembled WGS sequence"/>
</dbReference>
<keyword evidence="8" id="KW-0812">Transmembrane</keyword>
<keyword evidence="8" id="KW-0472">Membrane</keyword>
<keyword evidence="6 7" id="KW-0349">Heme</keyword>
<dbReference type="InterPro" id="IPR050121">
    <property type="entry name" value="Cytochrome_P450_monoxygenase"/>
</dbReference>
<keyword evidence="7" id="KW-0560">Oxidoreductase</keyword>
<dbReference type="PROSITE" id="PS00086">
    <property type="entry name" value="CYTOCHROME_P450"/>
    <property type="match status" value="1"/>
</dbReference>
<dbReference type="PRINTS" id="PR00465">
    <property type="entry name" value="EP450IV"/>
</dbReference>
<comment type="cofactor">
    <cofactor evidence="1 6">
        <name>heme</name>
        <dbReference type="ChEBI" id="CHEBI:30413"/>
    </cofactor>
</comment>
<dbReference type="GO" id="GO:0020037">
    <property type="term" value="F:heme binding"/>
    <property type="evidence" value="ECO:0007669"/>
    <property type="project" value="InterPro"/>
</dbReference>
<dbReference type="OrthoDB" id="3934656at2759"/>
<keyword evidence="5" id="KW-0843">Virulence</keyword>
<dbReference type="InterPro" id="IPR017972">
    <property type="entry name" value="Cyt_P450_CS"/>
</dbReference>
<reference evidence="9 10" key="1">
    <citation type="submission" date="2017-11" db="EMBL/GenBank/DDBJ databases">
        <title>Comparative genomics of Botrytis spp.</title>
        <authorList>
            <person name="Valero-Jimenez C.A."/>
            <person name="Tapia P."/>
            <person name="Veloso J."/>
            <person name="Silva-Moreno E."/>
            <person name="Staats M."/>
            <person name="Valdes J.H."/>
            <person name="Van Kan J.A.L."/>
        </authorList>
    </citation>
    <scope>NUCLEOTIDE SEQUENCE [LARGE SCALE GENOMIC DNA]</scope>
    <source>
        <strain evidence="9 10">MUCL2830</strain>
    </source>
</reference>
<evidence type="ECO:0008006" key="11">
    <source>
        <dbReference type="Google" id="ProtNLM"/>
    </source>
</evidence>